<dbReference type="Gene3D" id="3.30.70.270">
    <property type="match status" value="1"/>
</dbReference>
<dbReference type="SMART" id="SM00267">
    <property type="entry name" value="GGDEF"/>
    <property type="match status" value="1"/>
</dbReference>
<dbReference type="CDD" id="cd01949">
    <property type="entry name" value="GGDEF"/>
    <property type="match status" value="1"/>
</dbReference>
<dbReference type="NCBIfam" id="TIGR00254">
    <property type="entry name" value="GGDEF"/>
    <property type="match status" value="1"/>
</dbReference>
<dbReference type="RefSeq" id="WP_062253414.1">
    <property type="nucleotide sequence ID" value="NZ_CP014229.1"/>
</dbReference>
<feature type="transmembrane region" description="Helical" evidence="4">
    <location>
        <begin position="274"/>
        <end position="299"/>
    </location>
</feature>
<name>A0A0X8JKY9_9BACT</name>
<dbReference type="InterPro" id="IPR043128">
    <property type="entry name" value="Rev_trsase/Diguanyl_cyclase"/>
</dbReference>
<keyword evidence="4" id="KW-0812">Transmembrane</keyword>
<protein>
    <recommendedName>
        <fullName evidence="1">diguanylate cyclase</fullName>
        <ecNumber evidence="1">2.7.7.65</ecNumber>
    </recommendedName>
</protein>
<gene>
    <name evidence="6" type="ORF">AXF13_11515</name>
</gene>
<feature type="transmembrane region" description="Helical" evidence="4">
    <location>
        <begin position="26"/>
        <end position="48"/>
    </location>
</feature>
<dbReference type="EMBL" id="CP014229">
    <property type="protein sequence ID" value="AMD90700.1"/>
    <property type="molecule type" value="Genomic_DNA"/>
</dbReference>
<dbReference type="STRING" id="44742.AXF13_11515"/>
<evidence type="ECO:0000259" key="5">
    <source>
        <dbReference type="PROSITE" id="PS50887"/>
    </source>
</evidence>
<reference evidence="7" key="1">
    <citation type="submission" date="2016-02" db="EMBL/GenBank/DDBJ databases">
        <authorList>
            <person name="Holder M.E."/>
            <person name="Ajami N.J."/>
            <person name="Petrosino J.F."/>
        </authorList>
    </citation>
    <scope>NUCLEOTIDE SEQUENCE [LARGE SCALE GENOMIC DNA]</scope>
    <source>
        <strain evidence="7">CCUG 45958</strain>
    </source>
</reference>
<keyword evidence="3" id="KW-0175">Coiled coil</keyword>
<dbReference type="KEGG" id="dfi:AXF13_11515"/>
<dbReference type="InterPro" id="IPR029787">
    <property type="entry name" value="Nucleotide_cyclase"/>
</dbReference>
<evidence type="ECO:0000313" key="7">
    <source>
        <dbReference type="Proteomes" id="UP000069241"/>
    </source>
</evidence>
<keyword evidence="4" id="KW-1133">Transmembrane helix</keyword>
<dbReference type="AlphaFoldDB" id="A0A0X8JKY9"/>
<keyword evidence="4" id="KW-0472">Membrane</keyword>
<dbReference type="PANTHER" id="PTHR45138">
    <property type="entry name" value="REGULATORY COMPONENTS OF SENSORY TRANSDUCTION SYSTEM"/>
    <property type="match status" value="1"/>
</dbReference>
<accession>A0A0X8JKY9</accession>
<evidence type="ECO:0000256" key="1">
    <source>
        <dbReference type="ARBA" id="ARBA00012528"/>
    </source>
</evidence>
<organism evidence="6 7">
    <name type="scientific">Desulfovibrio fairfieldensis</name>
    <dbReference type="NCBI Taxonomy" id="44742"/>
    <lineage>
        <taxon>Bacteria</taxon>
        <taxon>Pseudomonadati</taxon>
        <taxon>Thermodesulfobacteriota</taxon>
        <taxon>Desulfovibrionia</taxon>
        <taxon>Desulfovibrionales</taxon>
        <taxon>Desulfovibrionaceae</taxon>
        <taxon>Desulfovibrio</taxon>
    </lineage>
</organism>
<sequence length="537" mass="60009">MDTRETAAPPPRSPDGRAERFHRIGIYRFIALALLPTVCLLALVYWYVDDNLQEIKTAAESTNQVHLPGILKNQRTLINIESLRRYVETVYNASDAEIRRDALVNALALATESVFEANSRFVEYATSAKSLLYALDAVKKRSDRAQEELARAARLFVQTEARLGVYAGEDRHEAMPAEDDARVSERVLAYCGKLRAAPGTLPRALAQCVTLRESRQAMEKARQRHSDADTEARELWKQFDQLLRKLSDLASSKEAEATHWAMEYISKSARRTHFVFYLSGVLIVLIFCVFILVLHRYILSPLTLASRSLRRIRDGGRVENLPPVRVRELQDMLNILPVVSRHVTDLSARSGLLEQEKDRFRNLSLVDGLTGAGNRRHFDACLARSGRDRPLALLMLDVDMFKLYNDAYGHLAGDSALIAVARTMLEELRGSVDQAFRYGGEEFCALLPGVSAAEALAVGERLRKRIQNLRIPHQSSSVAPHLTASIGVALREAGSPMSNQELTEYADKALYRAKTSGRNQVCFYNPAASSLPGETAL</sequence>
<dbReference type="GO" id="GO:0005886">
    <property type="term" value="C:plasma membrane"/>
    <property type="evidence" value="ECO:0007669"/>
    <property type="project" value="TreeGrafter"/>
</dbReference>
<dbReference type="GO" id="GO:0052621">
    <property type="term" value="F:diguanylate cyclase activity"/>
    <property type="evidence" value="ECO:0007669"/>
    <property type="project" value="UniProtKB-EC"/>
</dbReference>
<evidence type="ECO:0000313" key="6">
    <source>
        <dbReference type="EMBL" id="AMD90700.1"/>
    </source>
</evidence>
<dbReference type="Pfam" id="PF00990">
    <property type="entry name" value="GGDEF"/>
    <property type="match status" value="1"/>
</dbReference>
<keyword evidence="7" id="KW-1185">Reference proteome</keyword>
<evidence type="ECO:0000256" key="2">
    <source>
        <dbReference type="ARBA" id="ARBA00034247"/>
    </source>
</evidence>
<dbReference type="GO" id="GO:0043709">
    <property type="term" value="P:cell adhesion involved in single-species biofilm formation"/>
    <property type="evidence" value="ECO:0007669"/>
    <property type="project" value="TreeGrafter"/>
</dbReference>
<dbReference type="PROSITE" id="PS50887">
    <property type="entry name" value="GGDEF"/>
    <property type="match status" value="1"/>
</dbReference>
<dbReference type="PANTHER" id="PTHR45138:SF9">
    <property type="entry name" value="DIGUANYLATE CYCLASE DGCM-RELATED"/>
    <property type="match status" value="1"/>
</dbReference>
<dbReference type="GO" id="GO:1902201">
    <property type="term" value="P:negative regulation of bacterial-type flagellum-dependent cell motility"/>
    <property type="evidence" value="ECO:0007669"/>
    <property type="project" value="TreeGrafter"/>
</dbReference>
<dbReference type="Proteomes" id="UP000069241">
    <property type="component" value="Chromosome"/>
</dbReference>
<feature type="coiled-coil region" evidence="3">
    <location>
        <begin position="135"/>
        <end position="162"/>
    </location>
</feature>
<dbReference type="EC" id="2.7.7.65" evidence="1"/>
<feature type="domain" description="GGDEF" evidence="5">
    <location>
        <begin position="389"/>
        <end position="526"/>
    </location>
</feature>
<dbReference type="InterPro" id="IPR050469">
    <property type="entry name" value="Diguanylate_Cyclase"/>
</dbReference>
<dbReference type="FunFam" id="3.30.70.270:FF:000001">
    <property type="entry name" value="Diguanylate cyclase domain protein"/>
    <property type="match status" value="1"/>
</dbReference>
<dbReference type="SUPFAM" id="SSF55073">
    <property type="entry name" value="Nucleotide cyclase"/>
    <property type="match status" value="1"/>
</dbReference>
<proteinExistence type="predicted"/>
<comment type="catalytic activity">
    <reaction evidence="2">
        <text>2 GTP = 3',3'-c-di-GMP + 2 diphosphate</text>
        <dbReference type="Rhea" id="RHEA:24898"/>
        <dbReference type="ChEBI" id="CHEBI:33019"/>
        <dbReference type="ChEBI" id="CHEBI:37565"/>
        <dbReference type="ChEBI" id="CHEBI:58805"/>
        <dbReference type="EC" id="2.7.7.65"/>
    </reaction>
</comment>
<evidence type="ECO:0000256" key="4">
    <source>
        <dbReference type="SAM" id="Phobius"/>
    </source>
</evidence>
<dbReference type="InterPro" id="IPR000160">
    <property type="entry name" value="GGDEF_dom"/>
</dbReference>
<evidence type="ECO:0000256" key="3">
    <source>
        <dbReference type="SAM" id="Coils"/>
    </source>
</evidence>